<feature type="transmembrane region" description="Helical" evidence="5">
    <location>
        <begin position="45"/>
        <end position="67"/>
    </location>
</feature>
<dbReference type="Pfam" id="PF07690">
    <property type="entry name" value="MFS_1"/>
    <property type="match status" value="1"/>
</dbReference>
<keyword evidence="3 5" id="KW-1133">Transmembrane helix</keyword>
<dbReference type="InterPro" id="IPR020846">
    <property type="entry name" value="MFS_dom"/>
</dbReference>
<feature type="transmembrane region" description="Helical" evidence="5">
    <location>
        <begin position="373"/>
        <end position="390"/>
    </location>
</feature>
<dbReference type="InterPro" id="IPR051788">
    <property type="entry name" value="MFS_Transporter"/>
</dbReference>
<keyword evidence="4 5" id="KW-0472">Membrane</keyword>
<dbReference type="InterPro" id="IPR011701">
    <property type="entry name" value="MFS"/>
</dbReference>
<evidence type="ECO:0000256" key="3">
    <source>
        <dbReference type="ARBA" id="ARBA00022989"/>
    </source>
</evidence>
<organism evidence="7 8">
    <name type="scientific">Longispora fulva</name>
    <dbReference type="NCBI Taxonomy" id="619741"/>
    <lineage>
        <taxon>Bacteria</taxon>
        <taxon>Bacillati</taxon>
        <taxon>Actinomycetota</taxon>
        <taxon>Actinomycetes</taxon>
        <taxon>Micromonosporales</taxon>
        <taxon>Micromonosporaceae</taxon>
        <taxon>Longispora</taxon>
    </lineage>
</organism>
<feature type="transmembrane region" description="Helical" evidence="5">
    <location>
        <begin position="164"/>
        <end position="183"/>
    </location>
</feature>
<dbReference type="PROSITE" id="PS50850">
    <property type="entry name" value="MFS"/>
    <property type="match status" value="1"/>
</dbReference>
<dbReference type="InterPro" id="IPR036259">
    <property type="entry name" value="MFS_trans_sf"/>
</dbReference>
<dbReference type="Gene3D" id="1.20.1250.20">
    <property type="entry name" value="MFS general substrate transporter like domains"/>
    <property type="match status" value="2"/>
</dbReference>
<comment type="caution">
    <text evidence="7">The sequence shown here is derived from an EMBL/GenBank/DDBJ whole genome shotgun (WGS) entry which is preliminary data.</text>
</comment>
<keyword evidence="8" id="KW-1185">Reference proteome</keyword>
<feature type="transmembrane region" description="Helical" evidence="5">
    <location>
        <begin position="74"/>
        <end position="92"/>
    </location>
</feature>
<protein>
    <submittedName>
        <fullName evidence="7">MFS family permease</fullName>
    </submittedName>
</protein>
<dbReference type="EMBL" id="JADOUF010000001">
    <property type="protein sequence ID" value="MBG6138795.1"/>
    <property type="molecule type" value="Genomic_DNA"/>
</dbReference>
<feature type="transmembrane region" description="Helical" evidence="5">
    <location>
        <begin position="138"/>
        <end position="158"/>
    </location>
</feature>
<evidence type="ECO:0000256" key="5">
    <source>
        <dbReference type="SAM" id="Phobius"/>
    </source>
</evidence>
<evidence type="ECO:0000313" key="7">
    <source>
        <dbReference type="EMBL" id="MBG6138795.1"/>
    </source>
</evidence>
<feature type="transmembrane region" description="Helical" evidence="5">
    <location>
        <begin position="350"/>
        <end position="367"/>
    </location>
</feature>
<dbReference type="PANTHER" id="PTHR23514">
    <property type="entry name" value="BYPASS OF STOP CODON PROTEIN 6"/>
    <property type="match status" value="1"/>
</dbReference>
<comment type="subcellular location">
    <subcellularLocation>
        <location evidence="1">Cell membrane</location>
        <topology evidence="1">Multi-pass membrane protein</topology>
    </subcellularLocation>
</comment>
<accession>A0A8J7KHP4</accession>
<proteinExistence type="predicted"/>
<dbReference type="PANTHER" id="PTHR23514:SF13">
    <property type="entry name" value="INNER MEMBRANE PROTEIN YBJJ"/>
    <property type="match status" value="1"/>
</dbReference>
<evidence type="ECO:0000256" key="1">
    <source>
        <dbReference type="ARBA" id="ARBA00004651"/>
    </source>
</evidence>
<dbReference type="AlphaFoldDB" id="A0A8J7KHP4"/>
<evidence type="ECO:0000259" key="6">
    <source>
        <dbReference type="PROSITE" id="PS50850"/>
    </source>
</evidence>
<gene>
    <name evidence="7" type="ORF">IW245_004989</name>
</gene>
<dbReference type="CDD" id="cd17393">
    <property type="entry name" value="MFS_MosC_like"/>
    <property type="match status" value="1"/>
</dbReference>
<dbReference type="SUPFAM" id="SSF103473">
    <property type="entry name" value="MFS general substrate transporter"/>
    <property type="match status" value="1"/>
</dbReference>
<evidence type="ECO:0000256" key="2">
    <source>
        <dbReference type="ARBA" id="ARBA00022692"/>
    </source>
</evidence>
<feature type="transmembrane region" description="Helical" evidence="5">
    <location>
        <begin position="216"/>
        <end position="233"/>
    </location>
</feature>
<reference evidence="7" key="1">
    <citation type="submission" date="2020-11" db="EMBL/GenBank/DDBJ databases">
        <title>Sequencing the genomes of 1000 actinobacteria strains.</title>
        <authorList>
            <person name="Klenk H.-P."/>
        </authorList>
    </citation>
    <scope>NUCLEOTIDE SEQUENCE</scope>
    <source>
        <strain evidence="7">DSM 45356</strain>
    </source>
</reference>
<dbReference type="Proteomes" id="UP000622552">
    <property type="component" value="Unassembled WGS sequence"/>
</dbReference>
<dbReference type="GO" id="GO:0005886">
    <property type="term" value="C:plasma membrane"/>
    <property type="evidence" value="ECO:0007669"/>
    <property type="project" value="UniProtKB-SubCell"/>
</dbReference>
<keyword evidence="2 5" id="KW-0812">Transmembrane</keyword>
<name>A0A8J7KHP4_9ACTN</name>
<feature type="domain" description="Major facilitator superfamily (MFS) profile" evidence="6">
    <location>
        <begin position="9"/>
        <end position="400"/>
    </location>
</feature>
<dbReference type="RefSeq" id="WP_197005515.1">
    <property type="nucleotide sequence ID" value="NZ_BONS01000009.1"/>
</dbReference>
<feature type="transmembrane region" description="Helical" evidence="5">
    <location>
        <begin position="12"/>
        <end position="33"/>
    </location>
</feature>
<evidence type="ECO:0000256" key="4">
    <source>
        <dbReference type="ARBA" id="ARBA00023136"/>
    </source>
</evidence>
<evidence type="ECO:0000313" key="8">
    <source>
        <dbReference type="Proteomes" id="UP000622552"/>
    </source>
</evidence>
<sequence length="402" mass="41290">MSLDRDRRARLAIAGAYFVQGLCFAALVTRVPAIQAKHHFTDEELSLVLLAVPVFAGIGSALSGWLAARFGSGALLRIAGPLVCATIAATGAAPNRPALFAVLVVFGLGVGAVDATMNMQGVAVQARYGRSILASLHAVWSVAGILGALASVAAAKWIPLSVHLGIVGAVGVALALVVGPGLLKRVEIRGAQSSAVPVAEGAAGTAVTTREAVARVPWKPVLMIGIAMMFMYIADSSTSNWHGPYLLKELGSSESVAPWAYFFYQGFQVLGRSGADRLGERFGSVRTVVVGALVGTLGLAMVVSAQSPWWGIAGFGVLGLGLCAIVPQSFTAAARLDPDNTGVAIARVNLFNYAGFVLGAPLVGLVGNLRLGFVIPLVLVLGIIPFAGAFRSTVARPVGNAA</sequence>
<feature type="transmembrane region" description="Helical" evidence="5">
    <location>
        <begin position="285"/>
        <end position="303"/>
    </location>
</feature>
<feature type="transmembrane region" description="Helical" evidence="5">
    <location>
        <begin position="98"/>
        <end position="117"/>
    </location>
</feature>
<dbReference type="GO" id="GO:0022857">
    <property type="term" value="F:transmembrane transporter activity"/>
    <property type="evidence" value="ECO:0007669"/>
    <property type="project" value="InterPro"/>
</dbReference>
<feature type="transmembrane region" description="Helical" evidence="5">
    <location>
        <begin position="309"/>
        <end position="330"/>
    </location>
</feature>